<evidence type="ECO:0000256" key="9">
    <source>
        <dbReference type="ARBA" id="ARBA00042526"/>
    </source>
</evidence>
<dbReference type="InterPro" id="IPR050890">
    <property type="entry name" value="PTS_EIIA_component"/>
</dbReference>
<dbReference type="PROSITE" id="PS00371">
    <property type="entry name" value="PTS_EIIA_TYPE_1_HIS"/>
    <property type="match status" value="1"/>
</dbReference>
<dbReference type="GO" id="GO:0009401">
    <property type="term" value="P:phosphoenolpyruvate-dependent sugar phosphotransferase system"/>
    <property type="evidence" value="ECO:0007669"/>
    <property type="project" value="UniProtKB-KW"/>
</dbReference>
<dbReference type="SUPFAM" id="SSF51261">
    <property type="entry name" value="Duplicated hybrid motif"/>
    <property type="match status" value="1"/>
</dbReference>
<keyword evidence="4" id="KW-0808">Transferase</keyword>
<gene>
    <name evidence="12" type="ORF">HELGO_WM42561</name>
</gene>
<dbReference type="PROSITE" id="PS51093">
    <property type="entry name" value="PTS_EIIA_TYPE_1"/>
    <property type="match status" value="1"/>
</dbReference>
<evidence type="ECO:0000313" key="12">
    <source>
        <dbReference type="EMBL" id="CAA6814969.1"/>
    </source>
</evidence>
<dbReference type="PANTHER" id="PTHR45008">
    <property type="entry name" value="PTS SYSTEM GLUCOSE-SPECIFIC EIIA COMPONENT"/>
    <property type="match status" value="1"/>
</dbReference>
<evidence type="ECO:0000256" key="1">
    <source>
        <dbReference type="ARBA" id="ARBA00004496"/>
    </source>
</evidence>
<dbReference type="GO" id="GO:0016301">
    <property type="term" value="F:kinase activity"/>
    <property type="evidence" value="ECO:0007669"/>
    <property type="project" value="UniProtKB-KW"/>
</dbReference>
<dbReference type="PANTHER" id="PTHR45008:SF1">
    <property type="entry name" value="PTS SYSTEM GLUCOSE-SPECIFIC EIIA COMPONENT"/>
    <property type="match status" value="1"/>
</dbReference>
<dbReference type="AlphaFoldDB" id="A0A6S6TEN3"/>
<dbReference type="NCBIfam" id="TIGR00830">
    <property type="entry name" value="PTBA"/>
    <property type="match status" value="1"/>
</dbReference>
<keyword evidence="3" id="KW-0762">Sugar transport</keyword>
<dbReference type="FunFam" id="2.70.70.10:FF:000001">
    <property type="entry name" value="PTS system glucose-specific IIA component"/>
    <property type="match status" value="1"/>
</dbReference>
<evidence type="ECO:0000256" key="2">
    <source>
        <dbReference type="ARBA" id="ARBA00022448"/>
    </source>
</evidence>
<keyword evidence="2" id="KW-0813">Transport</keyword>
<organism evidence="12">
    <name type="scientific">uncultured Sulfurovum sp</name>
    <dbReference type="NCBI Taxonomy" id="269237"/>
    <lineage>
        <taxon>Bacteria</taxon>
        <taxon>Pseudomonadati</taxon>
        <taxon>Campylobacterota</taxon>
        <taxon>Epsilonproteobacteria</taxon>
        <taxon>Campylobacterales</taxon>
        <taxon>Sulfurovaceae</taxon>
        <taxon>Sulfurovum</taxon>
        <taxon>environmental samples</taxon>
    </lineage>
</organism>
<evidence type="ECO:0000256" key="6">
    <source>
        <dbReference type="ARBA" id="ARBA00022777"/>
    </source>
</evidence>
<dbReference type="EMBL" id="CACVAZ010000096">
    <property type="protein sequence ID" value="CAA6814969.1"/>
    <property type="molecule type" value="Genomic_DNA"/>
</dbReference>
<name>A0A6S6TEN3_9BACT</name>
<dbReference type="InterPro" id="IPR001127">
    <property type="entry name" value="PTS_EIIA_1_perm"/>
</dbReference>
<protein>
    <recommendedName>
        <fullName evidence="7">PTS system glucose-specific EIIA component</fullName>
    </recommendedName>
    <alternativeName>
        <fullName evidence="10">EIIA-Glc</fullName>
    </alternativeName>
    <alternativeName>
        <fullName evidence="9">EIII-Glc</fullName>
    </alternativeName>
    <alternativeName>
        <fullName evidence="8">Glucose-specific phosphotransferase enzyme IIA component</fullName>
    </alternativeName>
</protein>
<dbReference type="GO" id="GO:0005737">
    <property type="term" value="C:cytoplasm"/>
    <property type="evidence" value="ECO:0007669"/>
    <property type="project" value="UniProtKB-SubCell"/>
</dbReference>
<feature type="domain" description="PTS EIIA type-1" evidence="11">
    <location>
        <begin position="28"/>
        <end position="132"/>
    </location>
</feature>
<keyword evidence="6" id="KW-0418">Kinase</keyword>
<comment type="subcellular location">
    <subcellularLocation>
        <location evidence="1">Cytoplasm</location>
    </subcellularLocation>
</comment>
<reference evidence="12" key="1">
    <citation type="submission" date="2020-01" db="EMBL/GenBank/DDBJ databases">
        <authorList>
            <person name="Meier V. D."/>
            <person name="Meier V D."/>
        </authorList>
    </citation>
    <scope>NUCLEOTIDE SEQUENCE</scope>
    <source>
        <strain evidence="12">HLG_WM_MAG_02</strain>
    </source>
</reference>
<evidence type="ECO:0000256" key="4">
    <source>
        <dbReference type="ARBA" id="ARBA00022679"/>
    </source>
</evidence>
<evidence type="ECO:0000256" key="5">
    <source>
        <dbReference type="ARBA" id="ARBA00022683"/>
    </source>
</evidence>
<evidence type="ECO:0000256" key="3">
    <source>
        <dbReference type="ARBA" id="ARBA00022597"/>
    </source>
</evidence>
<evidence type="ECO:0000259" key="11">
    <source>
        <dbReference type="PROSITE" id="PS51093"/>
    </source>
</evidence>
<keyword evidence="5" id="KW-0598">Phosphotransferase system</keyword>
<dbReference type="Gene3D" id="2.70.70.10">
    <property type="entry name" value="Glucose Permease (Domain IIA)"/>
    <property type="match status" value="1"/>
</dbReference>
<dbReference type="Pfam" id="PF00358">
    <property type="entry name" value="PTS_EIIA_1"/>
    <property type="match status" value="1"/>
</dbReference>
<evidence type="ECO:0000256" key="10">
    <source>
        <dbReference type="ARBA" id="ARBA00042873"/>
    </source>
</evidence>
<dbReference type="InterPro" id="IPR011055">
    <property type="entry name" value="Dup_hybrid_motif"/>
</dbReference>
<evidence type="ECO:0000256" key="7">
    <source>
        <dbReference type="ARBA" id="ARBA00039163"/>
    </source>
</evidence>
<proteinExistence type="predicted"/>
<sequence>MFGLFKAKKQIIVSPADGDIVNLSDVPDEVFSQKMAGEGIAIFPRSNTFVAPITGVVTKIFSTNHAFSIRTKGGLEVLVHIGLDTVTLNGEGFKRLVKEGNAVKVGKPIISANLEFIQSKGKDIITPIVVNYEREISIKSDKVRTVREGDDLLEVLFK</sequence>
<accession>A0A6S6TEN3</accession>
<evidence type="ECO:0000256" key="8">
    <source>
        <dbReference type="ARBA" id="ARBA00042296"/>
    </source>
</evidence>